<dbReference type="PANTHER" id="PTHR14136">
    <property type="entry name" value="BTB_POZ DOMAIN-CONTAINING PROTEIN KCTD9"/>
    <property type="match status" value="1"/>
</dbReference>
<dbReference type="AlphaFoldDB" id="A0AAE0GN87"/>
<organism evidence="1 2">
    <name type="scientific">Cymbomonas tetramitiformis</name>
    <dbReference type="NCBI Taxonomy" id="36881"/>
    <lineage>
        <taxon>Eukaryota</taxon>
        <taxon>Viridiplantae</taxon>
        <taxon>Chlorophyta</taxon>
        <taxon>Pyramimonadophyceae</taxon>
        <taxon>Pyramimonadales</taxon>
        <taxon>Pyramimonadaceae</taxon>
        <taxon>Cymbomonas</taxon>
    </lineage>
</organism>
<protein>
    <submittedName>
        <fullName evidence="1">Uncharacterized protein</fullName>
    </submittedName>
</protein>
<dbReference type="Proteomes" id="UP001190700">
    <property type="component" value="Unassembled WGS sequence"/>
</dbReference>
<dbReference type="Gene3D" id="2.160.20.80">
    <property type="entry name" value="E3 ubiquitin-protein ligase SopA"/>
    <property type="match status" value="1"/>
</dbReference>
<gene>
    <name evidence="1" type="ORF">CYMTET_10967</name>
</gene>
<evidence type="ECO:0000313" key="2">
    <source>
        <dbReference type="Proteomes" id="UP001190700"/>
    </source>
</evidence>
<accession>A0AAE0GN87</accession>
<sequence>MTSEARNDLLVETDAPAVPCGFQLWELIENGAQKLVEELFIKTSADLRFIDGDKEKGLDQKAQIVLSSNTKYKLHLSPEVAETFLKRSCGSPKVDDDSLQNQVEVLVAQGKVIESADTARVLLAGFDLCNADLTKADLSSAYLCWTDLSGAKLEQAVLCKADLSGANLARAHLRAANLEKAKLESANLTEAVLRKANLTEANLYGANFESANLGEANLESGCKRNCNM</sequence>
<name>A0AAE0GN87_9CHLO</name>
<evidence type="ECO:0000313" key="1">
    <source>
        <dbReference type="EMBL" id="KAK3281229.1"/>
    </source>
</evidence>
<dbReference type="PANTHER" id="PTHR14136:SF17">
    <property type="entry name" value="BTB_POZ DOMAIN-CONTAINING PROTEIN KCTD9"/>
    <property type="match status" value="1"/>
</dbReference>
<dbReference type="EMBL" id="LGRX02003942">
    <property type="protein sequence ID" value="KAK3281229.1"/>
    <property type="molecule type" value="Genomic_DNA"/>
</dbReference>
<dbReference type="InterPro" id="IPR051082">
    <property type="entry name" value="Pentapeptide-BTB/POZ_domain"/>
</dbReference>
<dbReference type="SUPFAM" id="SSF141571">
    <property type="entry name" value="Pentapeptide repeat-like"/>
    <property type="match status" value="1"/>
</dbReference>
<reference evidence="1 2" key="1">
    <citation type="journal article" date="2015" name="Genome Biol. Evol.">
        <title>Comparative Genomics of a Bacterivorous Green Alga Reveals Evolutionary Causalities and Consequences of Phago-Mixotrophic Mode of Nutrition.</title>
        <authorList>
            <person name="Burns J.A."/>
            <person name="Paasch A."/>
            <person name="Narechania A."/>
            <person name="Kim E."/>
        </authorList>
    </citation>
    <scope>NUCLEOTIDE SEQUENCE [LARGE SCALE GENOMIC DNA]</scope>
    <source>
        <strain evidence="1 2">PLY_AMNH</strain>
    </source>
</reference>
<keyword evidence="2" id="KW-1185">Reference proteome</keyword>
<proteinExistence type="predicted"/>
<dbReference type="InterPro" id="IPR001646">
    <property type="entry name" value="5peptide_repeat"/>
</dbReference>
<comment type="caution">
    <text evidence="1">The sequence shown here is derived from an EMBL/GenBank/DDBJ whole genome shotgun (WGS) entry which is preliminary data.</text>
</comment>
<dbReference type="Pfam" id="PF00805">
    <property type="entry name" value="Pentapeptide"/>
    <property type="match status" value="2"/>
</dbReference>